<gene>
    <name evidence="1" type="ORF">A3F84_27260</name>
</gene>
<proteinExistence type="predicted"/>
<sequence>MSTDNDTCACNAAPKLIFPCSGASDVGEVADRAARKLTREGAGKMYCLAGIGGRVSGIMASTESASMIFAIDGCPLECATNTLKQAGFTNFRQLRLSDIGMEKGESPATDGRIGQVVARGKVVLSA</sequence>
<protein>
    <submittedName>
        <fullName evidence="1">Zinc-binding protein</fullName>
    </submittedName>
</protein>
<accession>A0A1F6D0J6</accession>
<dbReference type="PIRSF" id="PIRSF037181">
    <property type="entry name" value="DGC"/>
    <property type="match status" value="1"/>
</dbReference>
<reference evidence="1 2" key="1">
    <citation type="journal article" date="2016" name="Nat. Commun.">
        <title>Thousands of microbial genomes shed light on interconnected biogeochemical processes in an aquifer system.</title>
        <authorList>
            <person name="Anantharaman K."/>
            <person name="Brown C.T."/>
            <person name="Hug L.A."/>
            <person name="Sharon I."/>
            <person name="Castelle C.J."/>
            <person name="Probst A.J."/>
            <person name="Thomas B.C."/>
            <person name="Singh A."/>
            <person name="Wilkins M.J."/>
            <person name="Karaoz U."/>
            <person name="Brodie E.L."/>
            <person name="Williams K.H."/>
            <person name="Hubbard S.S."/>
            <person name="Banfield J.F."/>
        </authorList>
    </citation>
    <scope>NUCLEOTIDE SEQUENCE [LARGE SCALE GENOMIC DNA]</scope>
    <source>
        <strain evidence="2">RIFCSPLOWO2_12_FULL_64_10</strain>
    </source>
</reference>
<evidence type="ECO:0000313" key="1">
    <source>
        <dbReference type="EMBL" id="OGG54905.1"/>
    </source>
</evidence>
<dbReference type="Pfam" id="PF08859">
    <property type="entry name" value="DGC"/>
    <property type="match status" value="1"/>
</dbReference>
<dbReference type="InterPro" id="IPR014958">
    <property type="entry name" value="DGC"/>
</dbReference>
<dbReference type="Proteomes" id="UP000178606">
    <property type="component" value="Unassembled WGS sequence"/>
</dbReference>
<dbReference type="AlphaFoldDB" id="A0A1F6D0J6"/>
<organism evidence="1 2">
    <name type="scientific">Handelsmanbacteria sp. (strain RIFCSPLOWO2_12_FULL_64_10)</name>
    <dbReference type="NCBI Taxonomy" id="1817868"/>
    <lineage>
        <taxon>Bacteria</taxon>
        <taxon>Candidatus Handelsmaniibacteriota</taxon>
    </lineage>
</organism>
<dbReference type="EMBL" id="MFKF01000092">
    <property type="protein sequence ID" value="OGG54905.1"/>
    <property type="molecule type" value="Genomic_DNA"/>
</dbReference>
<name>A0A1F6D0J6_HANXR</name>
<comment type="caution">
    <text evidence="1">The sequence shown here is derived from an EMBL/GenBank/DDBJ whole genome shotgun (WGS) entry which is preliminary data.</text>
</comment>
<evidence type="ECO:0000313" key="2">
    <source>
        <dbReference type="Proteomes" id="UP000178606"/>
    </source>
</evidence>